<proteinExistence type="predicted"/>
<name>A0A8H4RK65_9HELO</name>
<evidence type="ECO:0000256" key="1">
    <source>
        <dbReference type="SAM" id="MobiDB-lite"/>
    </source>
</evidence>
<comment type="caution">
    <text evidence="2">The sequence shown here is derived from an EMBL/GenBank/DDBJ whole genome shotgun (WGS) entry which is preliminary data.</text>
</comment>
<keyword evidence="3" id="KW-1185">Reference proteome</keyword>
<feature type="region of interest" description="Disordered" evidence="1">
    <location>
        <begin position="90"/>
        <end position="143"/>
    </location>
</feature>
<evidence type="ECO:0000313" key="2">
    <source>
        <dbReference type="EMBL" id="KAF4630159.1"/>
    </source>
</evidence>
<sequence length="143" mass="16130">MATCIEDFWNRNPRESWFPKYEQDIRYTPELLIEVDSIVNDVLDNQDISALNQEQKNKLRTEVTKKTISLVLAKLLEELRTFVADKLTRSSAGKDEQAALTPSTGESVTKPRLDMSSSSTNEKKDSNSSFDTPSLHSTSTSDL</sequence>
<dbReference type="AlphaFoldDB" id="A0A8H4RK65"/>
<dbReference type="EMBL" id="JAAMPI010000581">
    <property type="protein sequence ID" value="KAF4630159.1"/>
    <property type="molecule type" value="Genomic_DNA"/>
</dbReference>
<reference evidence="2 3" key="1">
    <citation type="submission" date="2020-03" db="EMBL/GenBank/DDBJ databases">
        <title>Draft Genome Sequence of Cudoniella acicularis.</title>
        <authorList>
            <person name="Buettner E."/>
            <person name="Kellner H."/>
        </authorList>
    </citation>
    <scope>NUCLEOTIDE SEQUENCE [LARGE SCALE GENOMIC DNA]</scope>
    <source>
        <strain evidence="2 3">DSM 108380</strain>
    </source>
</reference>
<protein>
    <submittedName>
        <fullName evidence="2">Uncharacterized protein</fullName>
    </submittedName>
</protein>
<organism evidence="2 3">
    <name type="scientific">Cudoniella acicularis</name>
    <dbReference type="NCBI Taxonomy" id="354080"/>
    <lineage>
        <taxon>Eukaryota</taxon>
        <taxon>Fungi</taxon>
        <taxon>Dikarya</taxon>
        <taxon>Ascomycota</taxon>
        <taxon>Pezizomycotina</taxon>
        <taxon>Leotiomycetes</taxon>
        <taxon>Helotiales</taxon>
        <taxon>Tricladiaceae</taxon>
        <taxon>Cudoniella</taxon>
    </lineage>
</organism>
<accession>A0A8H4RK65</accession>
<feature type="compositionally biased region" description="Polar residues" evidence="1">
    <location>
        <begin position="127"/>
        <end position="143"/>
    </location>
</feature>
<evidence type="ECO:0000313" key="3">
    <source>
        <dbReference type="Proteomes" id="UP000566819"/>
    </source>
</evidence>
<gene>
    <name evidence="2" type="ORF">G7Y89_g7979</name>
</gene>
<dbReference type="Proteomes" id="UP000566819">
    <property type="component" value="Unassembled WGS sequence"/>
</dbReference>